<feature type="region of interest" description="Disordered" evidence="9">
    <location>
        <begin position="299"/>
        <end position="357"/>
    </location>
</feature>
<comment type="similarity">
    <text evidence="8">Belongs to the PPP phosphatase family.</text>
</comment>
<comment type="catalytic activity">
    <reaction evidence="7 8">
        <text>O-phospho-L-threonyl-[protein] + H2O = L-threonyl-[protein] + phosphate</text>
        <dbReference type="Rhea" id="RHEA:47004"/>
        <dbReference type="Rhea" id="RHEA-COMP:11060"/>
        <dbReference type="Rhea" id="RHEA-COMP:11605"/>
        <dbReference type="ChEBI" id="CHEBI:15377"/>
        <dbReference type="ChEBI" id="CHEBI:30013"/>
        <dbReference type="ChEBI" id="CHEBI:43474"/>
        <dbReference type="ChEBI" id="CHEBI:61977"/>
        <dbReference type="EC" id="3.1.3.16"/>
    </reaction>
</comment>
<evidence type="ECO:0000313" key="12">
    <source>
        <dbReference type="Proteomes" id="UP001470230"/>
    </source>
</evidence>
<name>A0ABR2L8C4_9EUKA</name>
<comment type="cofactor">
    <cofactor evidence="1">
        <name>Mn(2+)</name>
        <dbReference type="ChEBI" id="CHEBI:29035"/>
    </cofactor>
</comment>
<dbReference type="Pfam" id="PF00149">
    <property type="entry name" value="Metallophos"/>
    <property type="match status" value="1"/>
</dbReference>
<dbReference type="InterPro" id="IPR006186">
    <property type="entry name" value="Ser/Thr-sp_prot-phosphatase"/>
</dbReference>
<dbReference type="SMART" id="SM00156">
    <property type="entry name" value="PP2Ac"/>
    <property type="match status" value="1"/>
</dbReference>
<keyword evidence="2" id="KW-0479">Metal-binding</keyword>
<dbReference type="InterPro" id="IPR050341">
    <property type="entry name" value="PP1_catalytic_subunit"/>
</dbReference>
<feature type="compositionally biased region" description="Polar residues" evidence="9">
    <location>
        <begin position="311"/>
        <end position="328"/>
    </location>
</feature>
<evidence type="ECO:0000256" key="7">
    <source>
        <dbReference type="ARBA" id="ARBA00048336"/>
    </source>
</evidence>
<evidence type="ECO:0000256" key="8">
    <source>
        <dbReference type="RuleBase" id="RU004273"/>
    </source>
</evidence>
<proteinExistence type="inferred from homology"/>
<evidence type="ECO:0000256" key="1">
    <source>
        <dbReference type="ARBA" id="ARBA00001936"/>
    </source>
</evidence>
<dbReference type="EMBL" id="JAPFFF010000001">
    <property type="protein sequence ID" value="KAK8899619.1"/>
    <property type="molecule type" value="Genomic_DNA"/>
</dbReference>
<feature type="compositionally biased region" description="Basic residues" evidence="9">
    <location>
        <begin position="333"/>
        <end position="344"/>
    </location>
</feature>
<evidence type="ECO:0000256" key="9">
    <source>
        <dbReference type="SAM" id="MobiDB-lite"/>
    </source>
</evidence>
<gene>
    <name evidence="11" type="ORF">M9Y10_001935</name>
</gene>
<dbReference type="SUPFAM" id="SSF56300">
    <property type="entry name" value="Metallo-dependent phosphatases"/>
    <property type="match status" value="1"/>
</dbReference>
<dbReference type="InterPro" id="IPR029052">
    <property type="entry name" value="Metallo-depent_PP-like"/>
</dbReference>
<keyword evidence="4" id="KW-0904">Protein phosphatase</keyword>
<dbReference type="PANTHER" id="PTHR11668:SF300">
    <property type="entry name" value="SERINE_THREONINE-PROTEIN PHOSPHATASE"/>
    <property type="match status" value="1"/>
</dbReference>
<dbReference type="Proteomes" id="UP001470230">
    <property type="component" value="Unassembled WGS sequence"/>
</dbReference>
<evidence type="ECO:0000256" key="5">
    <source>
        <dbReference type="ARBA" id="ARBA00023211"/>
    </source>
</evidence>
<dbReference type="PANTHER" id="PTHR11668">
    <property type="entry name" value="SERINE/THREONINE PROTEIN PHOSPHATASE"/>
    <property type="match status" value="1"/>
</dbReference>
<dbReference type="Gene3D" id="3.60.21.10">
    <property type="match status" value="1"/>
</dbReference>
<organism evidence="11 12">
    <name type="scientific">Tritrichomonas musculus</name>
    <dbReference type="NCBI Taxonomy" id="1915356"/>
    <lineage>
        <taxon>Eukaryota</taxon>
        <taxon>Metamonada</taxon>
        <taxon>Parabasalia</taxon>
        <taxon>Tritrichomonadida</taxon>
        <taxon>Tritrichomonadidae</taxon>
        <taxon>Tritrichomonas</taxon>
    </lineage>
</organism>
<keyword evidence="3 8" id="KW-0378">Hydrolase</keyword>
<evidence type="ECO:0000256" key="6">
    <source>
        <dbReference type="ARBA" id="ARBA00047761"/>
    </source>
</evidence>
<evidence type="ECO:0000256" key="2">
    <source>
        <dbReference type="ARBA" id="ARBA00022723"/>
    </source>
</evidence>
<feature type="compositionally biased region" description="Basic residues" evidence="9">
    <location>
        <begin position="299"/>
        <end position="310"/>
    </location>
</feature>
<evidence type="ECO:0000313" key="11">
    <source>
        <dbReference type="EMBL" id="KAK8899619.1"/>
    </source>
</evidence>
<keyword evidence="5" id="KW-0464">Manganese</keyword>
<evidence type="ECO:0000256" key="3">
    <source>
        <dbReference type="ARBA" id="ARBA00022801"/>
    </source>
</evidence>
<comment type="caution">
    <text evidence="11">The sequence shown here is derived from an EMBL/GenBank/DDBJ whole genome shotgun (WGS) entry which is preliminary data.</text>
</comment>
<comment type="catalytic activity">
    <reaction evidence="6">
        <text>O-phospho-L-seryl-[protein] + H2O = L-seryl-[protein] + phosphate</text>
        <dbReference type="Rhea" id="RHEA:20629"/>
        <dbReference type="Rhea" id="RHEA-COMP:9863"/>
        <dbReference type="Rhea" id="RHEA-COMP:11604"/>
        <dbReference type="ChEBI" id="CHEBI:15377"/>
        <dbReference type="ChEBI" id="CHEBI:29999"/>
        <dbReference type="ChEBI" id="CHEBI:43474"/>
        <dbReference type="ChEBI" id="CHEBI:83421"/>
        <dbReference type="EC" id="3.1.3.16"/>
    </reaction>
</comment>
<dbReference type="PROSITE" id="PS00125">
    <property type="entry name" value="SER_THR_PHOSPHATASE"/>
    <property type="match status" value="1"/>
</dbReference>
<keyword evidence="12" id="KW-1185">Reference proteome</keyword>
<dbReference type="PRINTS" id="PR00114">
    <property type="entry name" value="STPHPHTASE"/>
</dbReference>
<feature type="domain" description="Serine/threonine specific protein phosphatases" evidence="10">
    <location>
        <begin position="114"/>
        <end position="119"/>
    </location>
</feature>
<dbReference type="EC" id="3.1.3.16" evidence="8"/>
<accession>A0ABR2L8C4</accession>
<sequence>MNAKLDEMINVAMNTDKKNAGFTTPDQIHWLCTQAHNYFITEPSLMELDAPINICGDLHGKFTDLLGALKAGGMPPTSKWLFLGDYVDRGAHSLEVMCLLFALKLRYPNNIFLLRGNHETEEVSSKNGFLDECVRKVNQSVFTSFCTVFDDLPIAAIIGGKIFCIHGGLSPYLKELSQITLIDRPVKIPKSGFLTDLLWSDPSSQTSNFGDSPRGNTVIWGSKEASKFMQKNNIRMIIRGHQVAEAGYSYPFFPDKNVITLFTSSGMTSEKRINAAIMKIQANLSHSIFVLPEYKKRNRHNSLRDSRKRQLSVSIRPNNSVSNASRSILSPKKIPRPTRSRSCQRSKDNSLILNETKPPDNISHLQYYNMV</sequence>
<reference evidence="11 12" key="1">
    <citation type="submission" date="2024-04" db="EMBL/GenBank/DDBJ databases">
        <title>Tritrichomonas musculus Genome.</title>
        <authorList>
            <person name="Alves-Ferreira E."/>
            <person name="Grigg M."/>
            <person name="Lorenzi H."/>
            <person name="Galac M."/>
        </authorList>
    </citation>
    <scope>NUCLEOTIDE SEQUENCE [LARGE SCALE GENOMIC DNA]</scope>
    <source>
        <strain evidence="11 12">EAF2021</strain>
    </source>
</reference>
<evidence type="ECO:0000259" key="10">
    <source>
        <dbReference type="PROSITE" id="PS00125"/>
    </source>
</evidence>
<protein>
    <recommendedName>
        <fullName evidence="8">Serine/threonine-protein phosphatase</fullName>
        <ecNumber evidence="8">3.1.3.16</ecNumber>
    </recommendedName>
</protein>
<dbReference type="InterPro" id="IPR004843">
    <property type="entry name" value="Calcineurin-like_PHP"/>
</dbReference>
<evidence type="ECO:0000256" key="4">
    <source>
        <dbReference type="ARBA" id="ARBA00022912"/>
    </source>
</evidence>